<dbReference type="Pfam" id="PF01510">
    <property type="entry name" value="Amidase_2"/>
    <property type="match status" value="1"/>
</dbReference>
<evidence type="ECO:0000313" key="3">
    <source>
        <dbReference type="EMBL" id="KUN08581.1"/>
    </source>
</evidence>
<evidence type="ECO:0000259" key="2">
    <source>
        <dbReference type="Pfam" id="PF01510"/>
    </source>
</evidence>
<name>A0A101PBS7_9ACTN</name>
<dbReference type="EMBL" id="LMWN01000008">
    <property type="protein sequence ID" value="KUN08581.1"/>
    <property type="molecule type" value="Genomic_DNA"/>
</dbReference>
<dbReference type="SUPFAM" id="SSF55846">
    <property type="entry name" value="N-acetylmuramoyl-L-alanine amidase-like"/>
    <property type="match status" value="1"/>
</dbReference>
<gene>
    <name evidence="3" type="ORF">AQI95_09505</name>
</gene>
<organism evidence="3 4">
    <name type="scientific">Streptomyces yokosukanensis</name>
    <dbReference type="NCBI Taxonomy" id="67386"/>
    <lineage>
        <taxon>Bacteria</taxon>
        <taxon>Bacillati</taxon>
        <taxon>Actinomycetota</taxon>
        <taxon>Actinomycetes</taxon>
        <taxon>Kitasatosporales</taxon>
        <taxon>Streptomycetaceae</taxon>
        <taxon>Streptomyces</taxon>
    </lineage>
</organism>
<dbReference type="InterPro" id="IPR036505">
    <property type="entry name" value="Amidase/PGRP_sf"/>
</dbReference>
<proteinExistence type="predicted"/>
<reference evidence="3 4" key="1">
    <citation type="submission" date="2015-10" db="EMBL/GenBank/DDBJ databases">
        <title>Draft genome sequence of Streptomyces yokosukanensis DSM 40224, type strain for the species Streptomyces yokosukanensis.</title>
        <authorList>
            <person name="Ruckert C."/>
            <person name="Winkler A."/>
            <person name="Kalinowski J."/>
            <person name="Kampfer P."/>
            <person name="Glaeser S."/>
        </authorList>
    </citation>
    <scope>NUCLEOTIDE SEQUENCE [LARGE SCALE GENOMIC DNA]</scope>
    <source>
        <strain evidence="3 4">DSM 40224</strain>
    </source>
</reference>
<sequence>MPHPNVIVLHTTEGGSWPDYSGGSVAPNFTVKGGQVRQHFAANESSRALVNKSGGVQTNTLNVIQIELVGTCEKGGPGLYWPNASDADLKPLADLVRWLTQQYPIPLVSTSKPWLAYPSSYGSKNGQRMNFAEWTNFRGICGHQHVPENDHGDPGNFPIDRLIALVKGGKPAPSKPSSGIVALSAGVRPGARHPQVKDLQQLLIKAGYGPIKGAVTDYYGVNTQAAVARFHDRNPKYKSIGLIRDPRIGPSGFVALQKLAGRR</sequence>
<feature type="domain" description="N-acetylmuramoyl-L-alanine amidase" evidence="2">
    <location>
        <begin position="4"/>
        <end position="156"/>
    </location>
</feature>
<dbReference type="InterPro" id="IPR002477">
    <property type="entry name" value="Peptidoglycan-bd-like"/>
</dbReference>
<feature type="domain" description="Peptidoglycan binding-like" evidence="1">
    <location>
        <begin position="192"/>
        <end position="230"/>
    </location>
</feature>
<comment type="caution">
    <text evidence="3">The sequence shown here is derived from an EMBL/GenBank/DDBJ whole genome shotgun (WGS) entry which is preliminary data.</text>
</comment>
<dbReference type="InterPro" id="IPR002502">
    <property type="entry name" value="Amidase_domain"/>
</dbReference>
<accession>A0A101PBS7</accession>
<keyword evidence="4" id="KW-1185">Reference proteome</keyword>
<dbReference type="GO" id="GO:0008745">
    <property type="term" value="F:N-acetylmuramoyl-L-alanine amidase activity"/>
    <property type="evidence" value="ECO:0007669"/>
    <property type="project" value="InterPro"/>
</dbReference>
<dbReference type="SUPFAM" id="SSF47090">
    <property type="entry name" value="PGBD-like"/>
    <property type="match status" value="1"/>
</dbReference>
<dbReference type="Pfam" id="PF01471">
    <property type="entry name" value="PG_binding_1"/>
    <property type="match status" value="1"/>
</dbReference>
<dbReference type="AlphaFoldDB" id="A0A101PBS7"/>
<dbReference type="InterPro" id="IPR036365">
    <property type="entry name" value="PGBD-like_sf"/>
</dbReference>
<dbReference type="Gene3D" id="1.10.101.10">
    <property type="entry name" value="PGBD-like superfamily/PGBD"/>
    <property type="match status" value="1"/>
</dbReference>
<dbReference type="STRING" id="67386.AQI95_09505"/>
<dbReference type="Gene3D" id="3.40.80.10">
    <property type="entry name" value="Peptidoglycan recognition protein-like"/>
    <property type="match status" value="1"/>
</dbReference>
<dbReference type="InterPro" id="IPR036366">
    <property type="entry name" value="PGBDSf"/>
</dbReference>
<evidence type="ECO:0000259" key="1">
    <source>
        <dbReference type="Pfam" id="PF01471"/>
    </source>
</evidence>
<evidence type="ECO:0008006" key="5">
    <source>
        <dbReference type="Google" id="ProtNLM"/>
    </source>
</evidence>
<dbReference type="GO" id="GO:0009253">
    <property type="term" value="P:peptidoglycan catabolic process"/>
    <property type="evidence" value="ECO:0007669"/>
    <property type="project" value="InterPro"/>
</dbReference>
<dbReference type="Proteomes" id="UP000053127">
    <property type="component" value="Unassembled WGS sequence"/>
</dbReference>
<protein>
    <recommendedName>
        <fullName evidence="5">N-acetylmuramoyl-L-alanine amidase</fullName>
    </recommendedName>
</protein>
<evidence type="ECO:0000313" key="4">
    <source>
        <dbReference type="Proteomes" id="UP000053127"/>
    </source>
</evidence>